<evidence type="ECO:0000313" key="2">
    <source>
        <dbReference type="EMBL" id="KAL3100961.1"/>
    </source>
</evidence>
<dbReference type="EMBL" id="JBICCN010000027">
    <property type="protein sequence ID" value="KAL3100961.1"/>
    <property type="molecule type" value="Genomic_DNA"/>
</dbReference>
<feature type="compositionally biased region" description="Polar residues" evidence="1">
    <location>
        <begin position="128"/>
        <end position="152"/>
    </location>
</feature>
<feature type="compositionally biased region" description="Basic and acidic residues" evidence="1">
    <location>
        <begin position="156"/>
        <end position="209"/>
    </location>
</feature>
<comment type="caution">
    <text evidence="2">The sequence shown here is derived from an EMBL/GenBank/DDBJ whole genome shotgun (WGS) entry which is preliminary data.</text>
</comment>
<evidence type="ECO:0000256" key="1">
    <source>
        <dbReference type="SAM" id="MobiDB-lite"/>
    </source>
</evidence>
<feature type="compositionally biased region" description="Basic residues" evidence="1">
    <location>
        <begin position="99"/>
        <end position="109"/>
    </location>
</feature>
<organism evidence="2 3">
    <name type="scientific">Heterodera schachtii</name>
    <name type="common">Sugarbeet cyst nematode worm</name>
    <name type="synonym">Tylenchus schachtii</name>
    <dbReference type="NCBI Taxonomy" id="97005"/>
    <lineage>
        <taxon>Eukaryota</taxon>
        <taxon>Metazoa</taxon>
        <taxon>Ecdysozoa</taxon>
        <taxon>Nematoda</taxon>
        <taxon>Chromadorea</taxon>
        <taxon>Rhabditida</taxon>
        <taxon>Tylenchina</taxon>
        <taxon>Tylenchomorpha</taxon>
        <taxon>Tylenchoidea</taxon>
        <taxon>Heteroderidae</taxon>
        <taxon>Heteroderinae</taxon>
        <taxon>Heterodera</taxon>
    </lineage>
</organism>
<protein>
    <submittedName>
        <fullName evidence="2">Uncharacterized protein</fullName>
    </submittedName>
</protein>
<proteinExistence type="predicted"/>
<keyword evidence="3" id="KW-1185">Reference proteome</keyword>
<reference evidence="2 3" key="1">
    <citation type="submission" date="2024-10" db="EMBL/GenBank/DDBJ databases">
        <authorList>
            <person name="Kim D."/>
        </authorList>
    </citation>
    <scope>NUCLEOTIDE SEQUENCE [LARGE SCALE GENOMIC DNA]</scope>
    <source>
        <strain evidence="2">Taebaek</strain>
    </source>
</reference>
<feature type="compositionally biased region" description="Polar residues" evidence="1">
    <location>
        <begin position="78"/>
        <end position="98"/>
    </location>
</feature>
<gene>
    <name evidence="2" type="ORF">niasHS_001421</name>
</gene>
<dbReference type="Proteomes" id="UP001620645">
    <property type="component" value="Unassembled WGS sequence"/>
</dbReference>
<sequence>MCQFGMAQQSRTEESAFTLHLLQWHSLKRGMPETQYRSATRMPWSKETSQPHPNTACHDGKKRTTQKKAAAAEHEQFNRTQITNTQTIKSNRIHQNSKLSHRRDNHPHRGATMQYINESNDDTDSKHATQQMTQAKSEDSQLSNVRTSNNGPNRARAKDEPTAPCKDEPTAPSKDEPTAPSKDEPTEPCKDEPTAPSKDEPTAPSKDEPIASQPRPR</sequence>
<feature type="region of interest" description="Disordered" evidence="1">
    <location>
        <begin position="41"/>
        <end position="217"/>
    </location>
</feature>
<accession>A0ABD2KDN2</accession>
<dbReference type="AlphaFoldDB" id="A0ABD2KDN2"/>
<name>A0ABD2KDN2_HETSC</name>
<evidence type="ECO:0000313" key="3">
    <source>
        <dbReference type="Proteomes" id="UP001620645"/>
    </source>
</evidence>